<name>A0AA40VNV9_9MICO</name>
<gene>
    <name evidence="1" type="ORF">BKA10_003021</name>
</gene>
<comment type="caution">
    <text evidence="1">The sequence shown here is derived from an EMBL/GenBank/DDBJ whole genome shotgun (WGS) entry which is preliminary data.</text>
</comment>
<protein>
    <submittedName>
        <fullName evidence="1">Uncharacterized protein</fullName>
    </submittedName>
</protein>
<evidence type="ECO:0000313" key="1">
    <source>
        <dbReference type="EMBL" id="MBB4141227.1"/>
    </source>
</evidence>
<dbReference type="Proteomes" id="UP000549113">
    <property type="component" value="Unassembled WGS sequence"/>
</dbReference>
<sequence>MVMLDTSSATVTNLVRRGLRRPRTQRSARVQVT</sequence>
<organism evidence="1 2">
    <name type="scientific">Microbacterium invictum</name>
    <dbReference type="NCBI Taxonomy" id="515415"/>
    <lineage>
        <taxon>Bacteria</taxon>
        <taxon>Bacillati</taxon>
        <taxon>Actinomycetota</taxon>
        <taxon>Actinomycetes</taxon>
        <taxon>Micrococcales</taxon>
        <taxon>Microbacteriaceae</taxon>
        <taxon>Microbacterium</taxon>
    </lineage>
</organism>
<reference evidence="1 2" key="1">
    <citation type="submission" date="2020-08" db="EMBL/GenBank/DDBJ databases">
        <title>Sequencing the genomes of 1000 actinobacteria strains.</title>
        <authorList>
            <person name="Klenk H.-P."/>
        </authorList>
    </citation>
    <scope>NUCLEOTIDE SEQUENCE [LARGE SCALE GENOMIC DNA]</scope>
    <source>
        <strain evidence="1 2">DSM 19600</strain>
    </source>
</reference>
<dbReference type="EMBL" id="JACIFH010000001">
    <property type="protein sequence ID" value="MBB4141227.1"/>
    <property type="molecule type" value="Genomic_DNA"/>
</dbReference>
<keyword evidence="2" id="KW-1185">Reference proteome</keyword>
<dbReference type="AlphaFoldDB" id="A0AA40VNV9"/>
<accession>A0AA40VNV9</accession>
<evidence type="ECO:0000313" key="2">
    <source>
        <dbReference type="Proteomes" id="UP000549113"/>
    </source>
</evidence>
<proteinExistence type="predicted"/>